<dbReference type="CDD" id="cd06257">
    <property type="entry name" value="DnaJ"/>
    <property type="match status" value="1"/>
</dbReference>
<proteinExistence type="predicted"/>
<dbReference type="InterPro" id="IPR001623">
    <property type="entry name" value="DnaJ_domain"/>
</dbReference>
<organism evidence="2 3">
    <name type="scientific">Acacia crassicarpa</name>
    <name type="common">northern wattle</name>
    <dbReference type="NCBI Taxonomy" id="499986"/>
    <lineage>
        <taxon>Eukaryota</taxon>
        <taxon>Viridiplantae</taxon>
        <taxon>Streptophyta</taxon>
        <taxon>Embryophyta</taxon>
        <taxon>Tracheophyta</taxon>
        <taxon>Spermatophyta</taxon>
        <taxon>Magnoliopsida</taxon>
        <taxon>eudicotyledons</taxon>
        <taxon>Gunneridae</taxon>
        <taxon>Pentapetalae</taxon>
        <taxon>rosids</taxon>
        <taxon>fabids</taxon>
        <taxon>Fabales</taxon>
        <taxon>Fabaceae</taxon>
        <taxon>Caesalpinioideae</taxon>
        <taxon>mimosoid clade</taxon>
        <taxon>Acacieae</taxon>
        <taxon>Acacia</taxon>
    </lineage>
</organism>
<dbReference type="Gene3D" id="1.10.287.110">
    <property type="entry name" value="DnaJ domain"/>
    <property type="match status" value="1"/>
</dbReference>
<dbReference type="InterPro" id="IPR036869">
    <property type="entry name" value="J_dom_sf"/>
</dbReference>
<dbReference type="PRINTS" id="PR00625">
    <property type="entry name" value="JDOMAIN"/>
</dbReference>
<dbReference type="GO" id="GO:0005634">
    <property type="term" value="C:nucleus"/>
    <property type="evidence" value="ECO:0007669"/>
    <property type="project" value="TreeGrafter"/>
</dbReference>
<dbReference type="PANTHER" id="PTHR45504">
    <property type="entry name" value="CHAPERONE DNAJ-DOMAIN SUPERFAMILY PROTEIN"/>
    <property type="match status" value="1"/>
</dbReference>
<evidence type="ECO:0000259" key="1">
    <source>
        <dbReference type="PROSITE" id="PS50076"/>
    </source>
</evidence>
<dbReference type="GO" id="GO:0005737">
    <property type="term" value="C:cytoplasm"/>
    <property type="evidence" value="ECO:0007669"/>
    <property type="project" value="TreeGrafter"/>
</dbReference>
<comment type="caution">
    <text evidence="2">The sequence shown here is derived from an EMBL/GenBank/DDBJ whole genome shotgun (WGS) entry which is preliminary data.</text>
</comment>
<protein>
    <recommendedName>
        <fullName evidence="1">J domain-containing protein</fullName>
    </recommendedName>
</protein>
<dbReference type="PANTHER" id="PTHR45504:SF2">
    <property type="entry name" value="OS02G0693200 PROTEIN"/>
    <property type="match status" value="1"/>
</dbReference>
<feature type="domain" description="J" evidence="1">
    <location>
        <begin position="12"/>
        <end position="66"/>
    </location>
</feature>
<dbReference type="PROSITE" id="PS50076">
    <property type="entry name" value="DNAJ_2"/>
    <property type="match status" value="1"/>
</dbReference>
<gene>
    <name evidence="2" type="ORF">QN277_008976</name>
</gene>
<dbReference type="Pfam" id="PF00226">
    <property type="entry name" value="DnaJ"/>
    <property type="match status" value="1"/>
</dbReference>
<dbReference type="Proteomes" id="UP001293593">
    <property type="component" value="Unassembled WGS sequence"/>
</dbReference>
<dbReference type="EMBL" id="JAWXYG010000013">
    <property type="protein sequence ID" value="KAK4256063.1"/>
    <property type="molecule type" value="Genomic_DNA"/>
</dbReference>
<name>A0AAE1ITZ2_9FABA</name>
<dbReference type="SMART" id="SM00271">
    <property type="entry name" value="DnaJ"/>
    <property type="match status" value="1"/>
</dbReference>
<evidence type="ECO:0000313" key="3">
    <source>
        <dbReference type="Proteomes" id="UP001293593"/>
    </source>
</evidence>
<dbReference type="SUPFAM" id="SSF46565">
    <property type="entry name" value="Chaperone J-domain"/>
    <property type="match status" value="1"/>
</dbReference>
<sequence length="66" mass="7740">MPNQRSLRCFKDFYKVLVVDYDATDENIKFNYRRPALKWHPDKHIGDSAVTAKSQEINEAYSEMAS</sequence>
<accession>A0AAE1ITZ2</accession>
<dbReference type="AlphaFoldDB" id="A0AAE1ITZ2"/>
<reference evidence="2" key="1">
    <citation type="submission" date="2023-10" db="EMBL/GenBank/DDBJ databases">
        <title>Chromosome-level genome of the transformable northern wattle, Acacia crassicarpa.</title>
        <authorList>
            <person name="Massaro I."/>
            <person name="Sinha N.R."/>
            <person name="Poethig S."/>
            <person name="Leichty A.R."/>
        </authorList>
    </citation>
    <scope>NUCLEOTIDE SEQUENCE</scope>
    <source>
        <strain evidence="2">Acra3RX</strain>
        <tissue evidence="2">Leaf</tissue>
    </source>
</reference>
<keyword evidence="3" id="KW-1185">Reference proteome</keyword>
<evidence type="ECO:0000313" key="2">
    <source>
        <dbReference type="EMBL" id="KAK4256063.1"/>
    </source>
</evidence>